<feature type="compositionally biased region" description="Acidic residues" evidence="1">
    <location>
        <begin position="697"/>
        <end position="707"/>
    </location>
</feature>
<gene>
    <name evidence="2" type="ORF">V5O48_015504</name>
</gene>
<accession>A0ABR3EUE0</accession>
<feature type="region of interest" description="Disordered" evidence="1">
    <location>
        <begin position="252"/>
        <end position="411"/>
    </location>
</feature>
<protein>
    <submittedName>
        <fullName evidence="2">Uncharacterized protein</fullName>
    </submittedName>
</protein>
<sequence>MPVPPDDWELVTSRDRDPVQGVIYRTVNHGLLKERFPEAQHTAYVWVFDFSKEQMKKLQAYASRMVPPRSLEVEDLRHAGWTILKPSQNPFLLARNKNGTWADKDDILISWSIKKEDYSADSLELLQTIRDEILGSEEDLTPARPKMVNGIWVGGTEFERTRRQRGIKGGRCYPLGTSYQKELTMESPTFGFKDGDGRLEDDGGLRKRVLKAAAKAALEGVQTVTPDLLDQMNRQAEFTNVSRLGVDDNTLWPAGQLNLAPPNEEARKAKRKRSEDDDGYDADCGEEFPNLDKEEACPSQLQNKRGQKKGRGNGKKKSSRGKKGRAKLSKKGKEKATDMQDAEEQLDDDEVEYESSSSEEEEPGVKTRSQQNELNGRGMKRRKLNNGSIKALGPFGNNHNDPHDHSKPPTALQNLTKPHPDVRFNEFFFLYDAKVTWLFEELSTLYFSGLFHHSGSSNSYKEHRTCDRPYYRVTLVLYPASTQLNGTAAQALIGLPVDTWLNVLTVNQEMRNGASPHNDAVVPSCNSATFTHDGLSIMEDKSYLNNIARDWYSFVLYGVRQANPTANLRVSKDVFLSAFSMMADGERITAGPWPLGPGWDQADVEAANSDVDGNGDGNAIPYSNKARFVQPQEWEKLLHKSSRHIPLCISAETSYPNEGIGGSVGARKKVTTASRKAVLGSTAGATAGPSGTAANHDDEENDNDNDNQDIALPPCPVVLVPTYEAVVRARPAFLDVLTRPRLEESLSLLVESSQQLDSLASPSNVSTFPVGQSIAIEELSAIHRSLSRCGHVADRQRRTVQVDILLTILLMRDQLAQMKCLAREALSGQRTVDG</sequence>
<organism evidence="2 3">
    <name type="scientific">Marasmius crinis-equi</name>
    <dbReference type="NCBI Taxonomy" id="585013"/>
    <lineage>
        <taxon>Eukaryota</taxon>
        <taxon>Fungi</taxon>
        <taxon>Dikarya</taxon>
        <taxon>Basidiomycota</taxon>
        <taxon>Agaricomycotina</taxon>
        <taxon>Agaricomycetes</taxon>
        <taxon>Agaricomycetidae</taxon>
        <taxon>Agaricales</taxon>
        <taxon>Marasmiineae</taxon>
        <taxon>Marasmiaceae</taxon>
        <taxon>Marasmius</taxon>
    </lineage>
</organism>
<feature type="compositionally biased region" description="Basic residues" evidence="1">
    <location>
        <begin position="305"/>
        <end position="333"/>
    </location>
</feature>
<feature type="compositionally biased region" description="Low complexity" evidence="1">
    <location>
        <begin position="680"/>
        <end position="694"/>
    </location>
</feature>
<dbReference type="Proteomes" id="UP001465976">
    <property type="component" value="Unassembled WGS sequence"/>
</dbReference>
<feature type="non-terminal residue" evidence="2">
    <location>
        <position position="834"/>
    </location>
</feature>
<evidence type="ECO:0000313" key="2">
    <source>
        <dbReference type="EMBL" id="KAL0566511.1"/>
    </source>
</evidence>
<feature type="compositionally biased region" description="Acidic residues" evidence="1">
    <location>
        <begin position="340"/>
        <end position="362"/>
    </location>
</feature>
<keyword evidence="3" id="KW-1185">Reference proteome</keyword>
<comment type="caution">
    <text evidence="2">The sequence shown here is derived from an EMBL/GenBank/DDBJ whole genome shotgun (WGS) entry which is preliminary data.</text>
</comment>
<feature type="region of interest" description="Disordered" evidence="1">
    <location>
        <begin position="680"/>
        <end position="710"/>
    </location>
</feature>
<evidence type="ECO:0000256" key="1">
    <source>
        <dbReference type="SAM" id="MobiDB-lite"/>
    </source>
</evidence>
<reference evidence="2 3" key="1">
    <citation type="submission" date="2024-02" db="EMBL/GenBank/DDBJ databases">
        <title>A draft genome for the cacao thread blight pathogen Marasmius crinis-equi.</title>
        <authorList>
            <person name="Cohen S.P."/>
            <person name="Baruah I.K."/>
            <person name="Amoako-Attah I."/>
            <person name="Bukari Y."/>
            <person name="Meinhardt L.W."/>
            <person name="Bailey B.A."/>
        </authorList>
    </citation>
    <scope>NUCLEOTIDE SEQUENCE [LARGE SCALE GENOMIC DNA]</scope>
    <source>
        <strain evidence="2 3">GH-76</strain>
    </source>
</reference>
<evidence type="ECO:0000313" key="3">
    <source>
        <dbReference type="Proteomes" id="UP001465976"/>
    </source>
</evidence>
<dbReference type="EMBL" id="JBAHYK010001875">
    <property type="protein sequence ID" value="KAL0566511.1"/>
    <property type="molecule type" value="Genomic_DNA"/>
</dbReference>
<name>A0ABR3EUE0_9AGAR</name>
<proteinExistence type="predicted"/>
<feature type="compositionally biased region" description="Acidic residues" evidence="1">
    <location>
        <begin position="276"/>
        <end position="286"/>
    </location>
</feature>